<dbReference type="GO" id="GO:0016747">
    <property type="term" value="F:acyltransferase activity, transferring groups other than amino-acyl groups"/>
    <property type="evidence" value="ECO:0007669"/>
    <property type="project" value="InterPro"/>
</dbReference>
<dbReference type="PROSITE" id="PS51186">
    <property type="entry name" value="GNAT"/>
    <property type="match status" value="1"/>
</dbReference>
<evidence type="ECO:0000313" key="3">
    <source>
        <dbReference type="Proteomes" id="UP000024332"/>
    </source>
</evidence>
<evidence type="ECO:0000259" key="1">
    <source>
        <dbReference type="PROSITE" id="PS51186"/>
    </source>
</evidence>
<sequence length="126" mass="14381">MDKYGLKDYYIWNLQGDEVYVIDVNGEIAGVVDIIEGLDYIIVDMLARNKLVDVRGIGSSLLSFAEDYAKSKMKHKVIVEALDTAKDFYLKKGYTPLFIRDDNEWGKLTVMVKYVEESVLVSTSRN</sequence>
<accession>A0A031LJF6</accession>
<dbReference type="OrthoDB" id="43754at2157"/>
<feature type="domain" description="N-acetyltransferase" evidence="1">
    <location>
        <begin position="1"/>
        <end position="116"/>
    </location>
</feature>
<dbReference type="InterPro" id="IPR000182">
    <property type="entry name" value="GNAT_dom"/>
</dbReference>
<dbReference type="CDD" id="cd04301">
    <property type="entry name" value="NAT_SF"/>
    <property type="match status" value="1"/>
</dbReference>
<dbReference type="Pfam" id="PF13673">
    <property type="entry name" value="Acetyltransf_10"/>
    <property type="match status" value="1"/>
</dbReference>
<evidence type="ECO:0000313" key="2">
    <source>
        <dbReference type="EMBL" id="EZQ02274.1"/>
    </source>
</evidence>
<gene>
    <name evidence="2" type="ORF">CM19_10705</name>
</gene>
<dbReference type="EMBL" id="JFZT01000052">
    <property type="protein sequence ID" value="EZQ02274.1"/>
    <property type="molecule type" value="Genomic_DNA"/>
</dbReference>
<dbReference type="SUPFAM" id="SSF55729">
    <property type="entry name" value="Acyl-CoA N-acyltransferases (Nat)"/>
    <property type="match status" value="1"/>
</dbReference>
<name>A0A031LJF6_9CREN</name>
<keyword evidence="3" id="KW-1185">Reference proteome</keyword>
<comment type="caution">
    <text evidence="2">The sequence shown here is derived from an EMBL/GenBank/DDBJ whole genome shotgun (WGS) entry which is preliminary data.</text>
</comment>
<organism evidence="2 3">
    <name type="scientific">Candidatus Acidianus copahuensis</name>
    <dbReference type="NCBI Taxonomy" id="1160895"/>
    <lineage>
        <taxon>Archaea</taxon>
        <taxon>Thermoproteota</taxon>
        <taxon>Thermoprotei</taxon>
        <taxon>Sulfolobales</taxon>
        <taxon>Sulfolobaceae</taxon>
        <taxon>Acidianus</taxon>
    </lineage>
</organism>
<dbReference type="STRING" id="1160895.CM19_10705"/>
<dbReference type="Proteomes" id="UP000024332">
    <property type="component" value="Unassembled WGS sequence"/>
</dbReference>
<dbReference type="RefSeq" id="WP_048100332.1">
    <property type="nucleotide sequence ID" value="NZ_JFZT01000052.1"/>
</dbReference>
<dbReference type="InterPro" id="IPR016181">
    <property type="entry name" value="Acyl_CoA_acyltransferase"/>
</dbReference>
<proteinExistence type="predicted"/>
<reference evidence="2 3" key="1">
    <citation type="submission" date="2014-03" db="EMBL/GenBank/DDBJ databases">
        <title>Draft genome sequence of the novel thermoacidophilic archaea Acidianus copahuensis ALE1 strain, isolated from Copahue volcanic area in Neuquen Argentina.</title>
        <authorList>
            <person name="Urbieta M.S."/>
            <person name="Rascovan N."/>
            <person name="Castro C."/>
            <person name="Revale S."/>
            <person name="Giaveno M.A."/>
            <person name="Vazquez M.P."/>
            <person name="Donati E.R."/>
        </authorList>
    </citation>
    <scope>NUCLEOTIDE SEQUENCE [LARGE SCALE GENOMIC DNA]</scope>
    <source>
        <strain evidence="2 3">ALE1</strain>
    </source>
</reference>
<protein>
    <recommendedName>
        <fullName evidence="1">N-acetyltransferase domain-containing protein</fullName>
    </recommendedName>
</protein>
<dbReference type="Gene3D" id="3.40.630.30">
    <property type="match status" value="1"/>
</dbReference>
<dbReference type="AlphaFoldDB" id="A0A031LJF6"/>